<gene>
    <name evidence="1" type="ORF">M9Y10_008565</name>
</gene>
<comment type="caution">
    <text evidence="1">The sequence shown here is derived from an EMBL/GenBank/DDBJ whole genome shotgun (WGS) entry which is preliminary data.</text>
</comment>
<organism evidence="1 2">
    <name type="scientific">Tritrichomonas musculus</name>
    <dbReference type="NCBI Taxonomy" id="1915356"/>
    <lineage>
        <taxon>Eukaryota</taxon>
        <taxon>Metamonada</taxon>
        <taxon>Parabasalia</taxon>
        <taxon>Tritrichomonadida</taxon>
        <taxon>Tritrichomonadidae</taxon>
        <taxon>Tritrichomonas</taxon>
    </lineage>
</organism>
<evidence type="ECO:0000313" key="2">
    <source>
        <dbReference type="Proteomes" id="UP001470230"/>
    </source>
</evidence>
<proteinExistence type="predicted"/>
<name>A0ABR2IYH9_9EUKA</name>
<reference evidence="1 2" key="1">
    <citation type="submission" date="2024-04" db="EMBL/GenBank/DDBJ databases">
        <title>Tritrichomonas musculus Genome.</title>
        <authorList>
            <person name="Alves-Ferreira E."/>
            <person name="Grigg M."/>
            <person name="Lorenzi H."/>
            <person name="Galac M."/>
        </authorList>
    </citation>
    <scope>NUCLEOTIDE SEQUENCE [LARGE SCALE GENOMIC DNA]</scope>
    <source>
        <strain evidence="1 2">EAF2021</strain>
    </source>
</reference>
<sequence>MQPFQAIFADFIKDSTKIIEEFQAQCQAIGYEIPDLDVSKVIPCFKYTPNDSINETLKNASDNDIEIKVIDTTNKSPKELLLSSHFVTKVKNNLEADGLAATKIKIRKVIDKLRSEGKIEFPENTEY</sequence>
<evidence type="ECO:0000313" key="1">
    <source>
        <dbReference type="EMBL" id="KAK8870678.1"/>
    </source>
</evidence>
<dbReference type="EMBL" id="JAPFFF010000014">
    <property type="protein sequence ID" value="KAK8870678.1"/>
    <property type="molecule type" value="Genomic_DNA"/>
</dbReference>
<protein>
    <submittedName>
        <fullName evidence="1">Uncharacterized protein</fullName>
    </submittedName>
</protein>
<accession>A0ABR2IYH9</accession>
<dbReference type="Proteomes" id="UP001470230">
    <property type="component" value="Unassembled WGS sequence"/>
</dbReference>
<keyword evidence="2" id="KW-1185">Reference proteome</keyword>